<keyword evidence="1" id="KW-0862">Zinc</keyword>
<dbReference type="Proteomes" id="UP000803884">
    <property type="component" value="Unassembled WGS sequence"/>
</dbReference>
<evidence type="ECO:0000313" key="3">
    <source>
        <dbReference type="EMBL" id="KAL1587720.1"/>
    </source>
</evidence>
<accession>A0AB34KW05</accession>
<proteinExistence type="predicted"/>
<keyword evidence="4" id="KW-1185">Reference proteome</keyword>
<evidence type="ECO:0000256" key="1">
    <source>
        <dbReference type="PROSITE-ProRule" id="PRU00042"/>
    </source>
</evidence>
<reference evidence="3 4" key="1">
    <citation type="journal article" date="2020" name="Microbiol. Resour. Announc.">
        <title>Draft Genome Sequence of a Cladosporium Species Isolated from the Mesophotic Ascidian Didemnum maculosum.</title>
        <authorList>
            <person name="Gioti A."/>
            <person name="Siaperas R."/>
            <person name="Nikolaivits E."/>
            <person name="Le Goff G."/>
            <person name="Ouazzani J."/>
            <person name="Kotoulas G."/>
            <person name="Topakas E."/>
        </authorList>
    </citation>
    <scope>NUCLEOTIDE SEQUENCE [LARGE SCALE GENOMIC DNA]</scope>
    <source>
        <strain evidence="3 4">TM138-S3</strain>
    </source>
</reference>
<dbReference type="InterPro" id="IPR036236">
    <property type="entry name" value="Znf_C2H2_sf"/>
</dbReference>
<dbReference type="PROSITE" id="PS50157">
    <property type="entry name" value="ZINC_FINGER_C2H2_2"/>
    <property type="match status" value="1"/>
</dbReference>
<dbReference type="EMBL" id="JAAQHG020000009">
    <property type="protein sequence ID" value="KAL1587720.1"/>
    <property type="molecule type" value="Genomic_DNA"/>
</dbReference>
<organism evidence="3 4">
    <name type="scientific">Cladosporium halotolerans</name>
    <dbReference type="NCBI Taxonomy" id="1052096"/>
    <lineage>
        <taxon>Eukaryota</taxon>
        <taxon>Fungi</taxon>
        <taxon>Dikarya</taxon>
        <taxon>Ascomycota</taxon>
        <taxon>Pezizomycotina</taxon>
        <taxon>Dothideomycetes</taxon>
        <taxon>Dothideomycetidae</taxon>
        <taxon>Cladosporiales</taxon>
        <taxon>Cladosporiaceae</taxon>
        <taxon>Cladosporium</taxon>
    </lineage>
</organism>
<evidence type="ECO:0000259" key="2">
    <source>
        <dbReference type="PROSITE" id="PS50157"/>
    </source>
</evidence>
<evidence type="ECO:0000313" key="4">
    <source>
        <dbReference type="Proteomes" id="UP000803884"/>
    </source>
</evidence>
<keyword evidence="1" id="KW-0863">Zinc-finger</keyword>
<dbReference type="Gene3D" id="3.30.160.60">
    <property type="entry name" value="Classic Zinc Finger"/>
    <property type="match status" value="1"/>
</dbReference>
<protein>
    <recommendedName>
        <fullName evidence="2">C2H2-type domain-containing protein</fullName>
    </recommendedName>
</protein>
<feature type="domain" description="C2H2-type" evidence="2">
    <location>
        <begin position="51"/>
        <end position="86"/>
    </location>
</feature>
<dbReference type="GeneID" id="96004986"/>
<dbReference type="AlphaFoldDB" id="A0AB34KW05"/>
<dbReference type="SUPFAM" id="SSF57667">
    <property type="entry name" value="beta-beta-alpha zinc fingers"/>
    <property type="match status" value="1"/>
</dbReference>
<dbReference type="PROSITE" id="PS00028">
    <property type="entry name" value="ZINC_FINGER_C2H2_1"/>
    <property type="match status" value="1"/>
</dbReference>
<dbReference type="RefSeq" id="XP_069230825.1">
    <property type="nucleotide sequence ID" value="XM_069372148.1"/>
</dbReference>
<gene>
    <name evidence="3" type="ORF">WHR41_03542</name>
</gene>
<dbReference type="GO" id="GO:0008270">
    <property type="term" value="F:zinc ion binding"/>
    <property type="evidence" value="ECO:0007669"/>
    <property type="project" value="UniProtKB-KW"/>
</dbReference>
<sequence length="184" mass="21812">MSKRQRKTQCIQQRKNHNNTGIDLQLAGDAVGFDENGQFYRTDHTVKRKAYVCDHIDMKKGVRCTSAFARSEHLKRHLSKHSDVRLYPCVLPDCKKDIGRSDNACDHYRTHLGLARPNKRNKHFHWREAERRILLGYPEARARKILANLQRWLEAECARDLKLREAHEDEKWVEDRRPIFKTAR</sequence>
<name>A0AB34KW05_9PEZI</name>
<keyword evidence="1" id="KW-0479">Metal-binding</keyword>
<dbReference type="InterPro" id="IPR013087">
    <property type="entry name" value="Znf_C2H2_type"/>
</dbReference>
<comment type="caution">
    <text evidence="3">The sequence shown here is derived from an EMBL/GenBank/DDBJ whole genome shotgun (WGS) entry which is preliminary data.</text>
</comment>